<feature type="transmembrane region" description="Helical" evidence="7">
    <location>
        <begin position="372"/>
        <end position="393"/>
    </location>
</feature>
<reference evidence="9 10" key="1">
    <citation type="submission" date="2019-07" db="EMBL/GenBank/DDBJ databases">
        <title>Whole genome shotgun sequence of Thiobacillus plumbophilus NBRC 107929.</title>
        <authorList>
            <person name="Hosoyama A."/>
            <person name="Uohara A."/>
            <person name="Ohji S."/>
            <person name="Ichikawa N."/>
        </authorList>
    </citation>
    <scope>NUCLEOTIDE SEQUENCE [LARGE SCALE GENOMIC DNA]</scope>
    <source>
        <strain evidence="9 10">NBRC 107929</strain>
    </source>
</reference>
<dbReference type="InterPro" id="IPR036259">
    <property type="entry name" value="MFS_trans_sf"/>
</dbReference>
<dbReference type="Proteomes" id="UP000321337">
    <property type="component" value="Unassembled WGS sequence"/>
</dbReference>
<feature type="transmembrane region" description="Helical" evidence="7">
    <location>
        <begin position="172"/>
        <end position="191"/>
    </location>
</feature>
<evidence type="ECO:0000256" key="1">
    <source>
        <dbReference type="ARBA" id="ARBA00004651"/>
    </source>
</evidence>
<keyword evidence="2" id="KW-0813">Transport</keyword>
<feature type="transmembrane region" description="Helical" evidence="7">
    <location>
        <begin position="18"/>
        <end position="38"/>
    </location>
</feature>
<feature type="transmembrane region" description="Helical" evidence="7">
    <location>
        <begin position="58"/>
        <end position="79"/>
    </location>
</feature>
<dbReference type="PANTHER" id="PTHR23501:SF174">
    <property type="entry name" value="MULTIDRUG EXPORT PROTEIN EMRB-RELATED"/>
    <property type="match status" value="1"/>
</dbReference>
<evidence type="ECO:0000313" key="10">
    <source>
        <dbReference type="Proteomes" id="UP000321337"/>
    </source>
</evidence>
<dbReference type="NCBIfam" id="TIGR00711">
    <property type="entry name" value="efflux_EmrB"/>
    <property type="match status" value="1"/>
</dbReference>
<dbReference type="InterPro" id="IPR004638">
    <property type="entry name" value="EmrB-like"/>
</dbReference>
<dbReference type="CDD" id="cd17503">
    <property type="entry name" value="MFS_LmrB_MDR_like"/>
    <property type="match status" value="1"/>
</dbReference>
<keyword evidence="3" id="KW-1003">Cell membrane</keyword>
<evidence type="ECO:0000256" key="6">
    <source>
        <dbReference type="ARBA" id="ARBA00023136"/>
    </source>
</evidence>
<feature type="transmembrane region" description="Helical" evidence="7">
    <location>
        <begin position="111"/>
        <end position="133"/>
    </location>
</feature>
<feature type="transmembrane region" description="Helical" evidence="7">
    <location>
        <begin position="339"/>
        <end position="360"/>
    </location>
</feature>
<organism evidence="9 10">
    <name type="scientific">Sulfuriferula plumbiphila</name>
    <dbReference type="NCBI Taxonomy" id="171865"/>
    <lineage>
        <taxon>Bacteria</taxon>
        <taxon>Pseudomonadati</taxon>
        <taxon>Pseudomonadota</taxon>
        <taxon>Betaproteobacteria</taxon>
        <taxon>Nitrosomonadales</taxon>
        <taxon>Sulfuricellaceae</taxon>
        <taxon>Sulfuriferula</taxon>
    </lineage>
</organism>
<feature type="domain" description="Major facilitator superfamily (MFS) profile" evidence="8">
    <location>
        <begin position="20"/>
        <end position="504"/>
    </location>
</feature>
<evidence type="ECO:0000313" key="9">
    <source>
        <dbReference type="EMBL" id="GEP29986.1"/>
    </source>
</evidence>
<protein>
    <submittedName>
        <fullName evidence="9">EmrB/QacA family drug resistance transporter</fullName>
    </submittedName>
</protein>
<feature type="transmembrane region" description="Helical" evidence="7">
    <location>
        <begin position="274"/>
        <end position="295"/>
    </location>
</feature>
<keyword evidence="4 7" id="KW-0812">Transmembrane</keyword>
<evidence type="ECO:0000256" key="2">
    <source>
        <dbReference type="ARBA" id="ARBA00022448"/>
    </source>
</evidence>
<dbReference type="AlphaFoldDB" id="A0A512L677"/>
<proteinExistence type="predicted"/>
<keyword evidence="10" id="KW-1185">Reference proteome</keyword>
<dbReference type="InterPro" id="IPR011701">
    <property type="entry name" value="MFS"/>
</dbReference>
<feature type="transmembrane region" description="Helical" evidence="7">
    <location>
        <begin position="482"/>
        <end position="500"/>
    </location>
</feature>
<keyword evidence="6 7" id="KW-0472">Membrane</keyword>
<dbReference type="PANTHER" id="PTHR23501">
    <property type="entry name" value="MAJOR FACILITATOR SUPERFAMILY"/>
    <property type="match status" value="1"/>
</dbReference>
<gene>
    <name evidence="9" type="ORF">TPL01_11240</name>
</gene>
<accession>A0A512L677</accession>
<feature type="transmembrane region" description="Helical" evidence="7">
    <location>
        <begin position="234"/>
        <end position="253"/>
    </location>
</feature>
<comment type="subcellular location">
    <subcellularLocation>
        <location evidence="1">Cell membrane</location>
        <topology evidence="1">Multi-pass membrane protein</topology>
    </subcellularLocation>
</comment>
<dbReference type="Gene3D" id="1.20.1250.20">
    <property type="entry name" value="MFS general substrate transporter like domains"/>
    <property type="match status" value="1"/>
</dbReference>
<feature type="transmembrane region" description="Helical" evidence="7">
    <location>
        <begin position="145"/>
        <end position="166"/>
    </location>
</feature>
<feature type="transmembrane region" description="Helical" evidence="7">
    <location>
        <begin position="307"/>
        <end position="332"/>
    </location>
</feature>
<dbReference type="SUPFAM" id="SSF103473">
    <property type="entry name" value="MFS general substrate transporter"/>
    <property type="match status" value="1"/>
</dbReference>
<evidence type="ECO:0000256" key="4">
    <source>
        <dbReference type="ARBA" id="ARBA00022692"/>
    </source>
</evidence>
<dbReference type="OrthoDB" id="9807274at2"/>
<dbReference type="RefSeq" id="WP_147071630.1">
    <property type="nucleotide sequence ID" value="NZ_AP021884.1"/>
</dbReference>
<dbReference type="GO" id="GO:0022857">
    <property type="term" value="F:transmembrane transporter activity"/>
    <property type="evidence" value="ECO:0007669"/>
    <property type="project" value="InterPro"/>
</dbReference>
<evidence type="ECO:0000256" key="3">
    <source>
        <dbReference type="ARBA" id="ARBA00022475"/>
    </source>
</evidence>
<dbReference type="PROSITE" id="PS50850">
    <property type="entry name" value="MFS"/>
    <property type="match status" value="1"/>
</dbReference>
<comment type="caution">
    <text evidence="9">The sequence shown here is derived from an EMBL/GenBank/DDBJ whole genome shotgun (WGS) entry which is preliminary data.</text>
</comment>
<sequence length="512" mass="55689">MNKAAIVAEEPARTQHRVLITVSVMLASIMQALDNTIANVALPRIQGSLSTTQDQMTWVLTSYIIAAAIMTPLSGWLAGQIGRRRVFLYSIVGFTVASALCGLAQSLPEIVLARLFQGLCGAALIPMSQAVLLDINPPEKHARAMSLWVMAVIIGPILGPVLGGWLTENYNWRWVFYINVPFGVLSFLGVLSFMPETQIRKSAFDFFGFTTLSFAIGAFQLMLDRGQLKDWFHSTEICIEAAVAGLALYLFIVHMLTTAKKPFVSPALFKDRNFLTGNVFIFIVGVVLFATLALLPPLLQDLLHFPVVLTGLLTAPRGVGTLTAVFIVGWIMGKIDTRLIIATGFVLTAYSLWQMTGFYLQMDSSLVMWSGFIQGLGTGFVYVPLAAITFATLSPQYRNEGTAMFSLIRNVGSSVGISVVETMLTRGTQIMHSRLAEQVTPYGAGLHALPHAALSTTNGLARLNQLVSTQAAMIAYNNDFKLMMVLTICAIPLIMLLKTAQATKGAEPVVIE</sequence>
<dbReference type="Gene3D" id="1.20.1720.10">
    <property type="entry name" value="Multidrug resistance protein D"/>
    <property type="match status" value="1"/>
</dbReference>
<name>A0A512L677_9PROT</name>
<dbReference type="InterPro" id="IPR020846">
    <property type="entry name" value="MFS_dom"/>
</dbReference>
<dbReference type="Pfam" id="PF07690">
    <property type="entry name" value="MFS_1"/>
    <property type="match status" value="1"/>
</dbReference>
<keyword evidence="5 7" id="KW-1133">Transmembrane helix</keyword>
<dbReference type="EMBL" id="BKAD01000010">
    <property type="protein sequence ID" value="GEP29986.1"/>
    <property type="molecule type" value="Genomic_DNA"/>
</dbReference>
<evidence type="ECO:0000256" key="5">
    <source>
        <dbReference type="ARBA" id="ARBA00022989"/>
    </source>
</evidence>
<evidence type="ECO:0000259" key="8">
    <source>
        <dbReference type="PROSITE" id="PS50850"/>
    </source>
</evidence>
<feature type="transmembrane region" description="Helical" evidence="7">
    <location>
        <begin position="86"/>
        <end position="105"/>
    </location>
</feature>
<dbReference type="GO" id="GO:0005886">
    <property type="term" value="C:plasma membrane"/>
    <property type="evidence" value="ECO:0007669"/>
    <property type="project" value="UniProtKB-SubCell"/>
</dbReference>
<feature type="transmembrane region" description="Helical" evidence="7">
    <location>
        <begin position="203"/>
        <end position="222"/>
    </location>
</feature>
<evidence type="ECO:0000256" key="7">
    <source>
        <dbReference type="SAM" id="Phobius"/>
    </source>
</evidence>